<dbReference type="PRINTS" id="PR00463">
    <property type="entry name" value="EP450I"/>
</dbReference>
<comment type="similarity">
    <text evidence="3">Belongs to the cytochrome P450 family.</text>
</comment>
<dbReference type="Pfam" id="PF00067">
    <property type="entry name" value="p450"/>
    <property type="match status" value="1"/>
</dbReference>
<dbReference type="Gene3D" id="1.10.630.10">
    <property type="entry name" value="Cytochrome P450"/>
    <property type="match status" value="1"/>
</dbReference>
<keyword evidence="5 13" id="KW-0812">Transmembrane</keyword>
<keyword evidence="15" id="KW-1185">Reference proteome</keyword>
<protein>
    <submittedName>
        <fullName evidence="14">Uncharacterized protein</fullName>
    </submittedName>
</protein>
<evidence type="ECO:0000256" key="3">
    <source>
        <dbReference type="ARBA" id="ARBA00010617"/>
    </source>
</evidence>
<gene>
    <name evidence="14" type="ORF">ASPSYDRAFT_1167963</name>
</gene>
<dbReference type="CDD" id="cd11061">
    <property type="entry name" value="CYP67-like"/>
    <property type="match status" value="1"/>
</dbReference>
<evidence type="ECO:0000256" key="12">
    <source>
        <dbReference type="PIRSR" id="PIRSR602401-1"/>
    </source>
</evidence>
<evidence type="ECO:0000256" key="6">
    <source>
        <dbReference type="ARBA" id="ARBA00022723"/>
    </source>
</evidence>
<evidence type="ECO:0000256" key="2">
    <source>
        <dbReference type="ARBA" id="ARBA00004370"/>
    </source>
</evidence>
<dbReference type="InterPro" id="IPR036396">
    <property type="entry name" value="Cyt_P450_sf"/>
</dbReference>
<keyword evidence="7 13" id="KW-1133">Transmembrane helix</keyword>
<keyword evidence="11 13" id="KW-0472">Membrane</keyword>
<evidence type="ECO:0000313" key="15">
    <source>
        <dbReference type="Proteomes" id="UP000184356"/>
    </source>
</evidence>
<evidence type="ECO:0000256" key="7">
    <source>
        <dbReference type="ARBA" id="ARBA00022989"/>
    </source>
</evidence>
<evidence type="ECO:0000256" key="10">
    <source>
        <dbReference type="ARBA" id="ARBA00023033"/>
    </source>
</evidence>
<dbReference type="GeneID" id="63756269"/>
<reference evidence="15" key="1">
    <citation type="journal article" date="2017" name="Genome Biol.">
        <title>Comparative genomics reveals high biological diversity and specific adaptations in the industrially and medically important fungal genus Aspergillus.</title>
        <authorList>
            <person name="de Vries R.P."/>
            <person name="Riley R."/>
            <person name="Wiebenga A."/>
            <person name="Aguilar-Osorio G."/>
            <person name="Amillis S."/>
            <person name="Uchima C.A."/>
            <person name="Anderluh G."/>
            <person name="Asadollahi M."/>
            <person name="Askin M."/>
            <person name="Barry K."/>
            <person name="Battaglia E."/>
            <person name="Bayram O."/>
            <person name="Benocci T."/>
            <person name="Braus-Stromeyer S.A."/>
            <person name="Caldana C."/>
            <person name="Canovas D."/>
            <person name="Cerqueira G.C."/>
            <person name="Chen F."/>
            <person name="Chen W."/>
            <person name="Choi C."/>
            <person name="Clum A."/>
            <person name="Dos Santos R.A."/>
            <person name="Damasio A.R."/>
            <person name="Diallinas G."/>
            <person name="Emri T."/>
            <person name="Fekete E."/>
            <person name="Flipphi M."/>
            <person name="Freyberg S."/>
            <person name="Gallo A."/>
            <person name="Gournas C."/>
            <person name="Habgood R."/>
            <person name="Hainaut M."/>
            <person name="Harispe M.L."/>
            <person name="Henrissat B."/>
            <person name="Hilden K.S."/>
            <person name="Hope R."/>
            <person name="Hossain A."/>
            <person name="Karabika E."/>
            <person name="Karaffa L."/>
            <person name="Karanyi Z."/>
            <person name="Krasevec N."/>
            <person name="Kuo A."/>
            <person name="Kusch H."/>
            <person name="LaButti K."/>
            <person name="Lagendijk E.L."/>
            <person name="Lapidus A."/>
            <person name="Levasseur A."/>
            <person name="Lindquist E."/>
            <person name="Lipzen A."/>
            <person name="Logrieco A.F."/>
            <person name="MacCabe A."/>
            <person name="Maekelae M.R."/>
            <person name="Malavazi I."/>
            <person name="Melin P."/>
            <person name="Meyer V."/>
            <person name="Mielnichuk N."/>
            <person name="Miskei M."/>
            <person name="Molnar A.P."/>
            <person name="Mule G."/>
            <person name="Ngan C.Y."/>
            <person name="Orejas M."/>
            <person name="Orosz E."/>
            <person name="Ouedraogo J.P."/>
            <person name="Overkamp K.M."/>
            <person name="Park H.-S."/>
            <person name="Perrone G."/>
            <person name="Piumi F."/>
            <person name="Punt P.J."/>
            <person name="Ram A.F."/>
            <person name="Ramon A."/>
            <person name="Rauscher S."/>
            <person name="Record E."/>
            <person name="Riano-Pachon D.M."/>
            <person name="Robert V."/>
            <person name="Roehrig J."/>
            <person name="Ruller R."/>
            <person name="Salamov A."/>
            <person name="Salih N.S."/>
            <person name="Samson R.A."/>
            <person name="Sandor E."/>
            <person name="Sanguinetti M."/>
            <person name="Schuetze T."/>
            <person name="Sepcic K."/>
            <person name="Shelest E."/>
            <person name="Sherlock G."/>
            <person name="Sophianopoulou V."/>
            <person name="Squina F.M."/>
            <person name="Sun H."/>
            <person name="Susca A."/>
            <person name="Todd R.B."/>
            <person name="Tsang A."/>
            <person name="Unkles S.E."/>
            <person name="van de Wiele N."/>
            <person name="van Rossen-Uffink D."/>
            <person name="Oliveira J.V."/>
            <person name="Vesth T.C."/>
            <person name="Visser J."/>
            <person name="Yu J.-H."/>
            <person name="Zhou M."/>
            <person name="Andersen M.R."/>
            <person name="Archer D.B."/>
            <person name="Baker S.E."/>
            <person name="Benoit I."/>
            <person name="Brakhage A.A."/>
            <person name="Braus G.H."/>
            <person name="Fischer R."/>
            <person name="Frisvad J.C."/>
            <person name="Goldman G.H."/>
            <person name="Houbraken J."/>
            <person name="Oakley B."/>
            <person name="Pocsi I."/>
            <person name="Scazzocchio C."/>
            <person name="Seiboth B."/>
            <person name="vanKuyk P.A."/>
            <person name="Wortman J."/>
            <person name="Dyer P.S."/>
            <person name="Grigoriev I.V."/>
        </authorList>
    </citation>
    <scope>NUCLEOTIDE SEQUENCE [LARGE SCALE GENOMIC DNA]</scope>
    <source>
        <strain evidence="15">CBS 593.65</strain>
    </source>
</reference>
<dbReference type="VEuPathDB" id="FungiDB:ASPSYDRAFT_1167963"/>
<dbReference type="GO" id="GO:0020037">
    <property type="term" value="F:heme binding"/>
    <property type="evidence" value="ECO:0007669"/>
    <property type="project" value="InterPro"/>
</dbReference>
<sequence>MSLAVSSTVLCGYAAAAGALSHWTYFVHGEHHLSAPYLLRIALLIPIVTSTYLWKYAVLDAVQAITLTAQLGASYYAALYTSILLYRVFFHRLRAFPGPFAARATKLWHVWKLAPNSKNYKELNGLRETYGDYVRTGPAEITIFDPDAVPVLLGPSSKCSKAPWYDANHPVISLHTLRDKKSHDARRRIWDRGFGAKALRAYEDRILGYSRALQAQISRLSGQPISASDWFHFYSFDVMGDIAFGRSFEMLKTGKPHFALNLLKEGMAPLGLLGPVPWAFCVLTSIPGLGGGFKTFVNWCTEQVEKRKEIEMGVPDLMSWLIESSEKVEKSQRKAAEALLQSDSRLIIVAGSDTTASTFTFMFYHLARDTTIQEKLRQELNSLRESDGSFSFKTLQSAELLNAIINETLRLHPPVPSGTLRLTPPEGIKIGETFIPGDTTVVAPSYSIGRLESCYEKAGEFIPERWTSKPELVKNKAAFAPFSLGSFSCVGKQVALMELRMTTALLVTEFNIRLAPGENGQRLLNESKDFFTMSIADLDLVFTSTVG</sequence>
<keyword evidence="10" id="KW-0503">Monooxygenase</keyword>
<dbReference type="InterPro" id="IPR001128">
    <property type="entry name" value="Cyt_P450"/>
</dbReference>
<dbReference type="GO" id="GO:0016705">
    <property type="term" value="F:oxidoreductase activity, acting on paired donors, with incorporation or reduction of molecular oxygen"/>
    <property type="evidence" value="ECO:0007669"/>
    <property type="project" value="InterPro"/>
</dbReference>
<dbReference type="OrthoDB" id="6692864at2759"/>
<evidence type="ECO:0000256" key="11">
    <source>
        <dbReference type="ARBA" id="ARBA00023136"/>
    </source>
</evidence>
<feature type="transmembrane region" description="Helical" evidence="13">
    <location>
        <begin position="66"/>
        <end position="89"/>
    </location>
</feature>
<evidence type="ECO:0000256" key="8">
    <source>
        <dbReference type="ARBA" id="ARBA00023002"/>
    </source>
</evidence>
<dbReference type="SUPFAM" id="SSF48264">
    <property type="entry name" value="Cytochrome P450"/>
    <property type="match status" value="1"/>
</dbReference>
<proteinExistence type="inferred from homology"/>
<accession>A0A1L9TT73</accession>
<keyword evidence="9 12" id="KW-0408">Iron</keyword>
<organism evidence="14 15">
    <name type="scientific">Aspergillus sydowii CBS 593.65</name>
    <dbReference type="NCBI Taxonomy" id="1036612"/>
    <lineage>
        <taxon>Eukaryota</taxon>
        <taxon>Fungi</taxon>
        <taxon>Dikarya</taxon>
        <taxon>Ascomycota</taxon>
        <taxon>Pezizomycotina</taxon>
        <taxon>Eurotiomycetes</taxon>
        <taxon>Eurotiomycetidae</taxon>
        <taxon>Eurotiales</taxon>
        <taxon>Aspergillaceae</taxon>
        <taxon>Aspergillus</taxon>
        <taxon>Aspergillus subgen. Nidulantes</taxon>
    </lineage>
</organism>
<dbReference type="AlphaFoldDB" id="A0A1L9TT73"/>
<dbReference type="InterPro" id="IPR002401">
    <property type="entry name" value="Cyt_P450_E_grp-I"/>
</dbReference>
<dbReference type="STRING" id="1036612.A0A1L9TT73"/>
<dbReference type="RefSeq" id="XP_040706381.1">
    <property type="nucleotide sequence ID" value="XM_040840196.1"/>
</dbReference>
<keyword evidence="8" id="KW-0560">Oxidoreductase</keyword>
<dbReference type="Proteomes" id="UP000184356">
    <property type="component" value="Unassembled WGS sequence"/>
</dbReference>
<evidence type="ECO:0000256" key="5">
    <source>
        <dbReference type="ARBA" id="ARBA00022692"/>
    </source>
</evidence>
<evidence type="ECO:0000256" key="13">
    <source>
        <dbReference type="SAM" id="Phobius"/>
    </source>
</evidence>
<comment type="subcellular location">
    <subcellularLocation>
        <location evidence="2">Membrane</location>
    </subcellularLocation>
</comment>
<evidence type="ECO:0000313" key="14">
    <source>
        <dbReference type="EMBL" id="OJJ62575.1"/>
    </source>
</evidence>
<dbReference type="FunFam" id="1.10.630.10:FF:000063">
    <property type="entry name" value="Cytochrome P450 monooxygenase"/>
    <property type="match status" value="1"/>
</dbReference>
<dbReference type="PRINTS" id="PR00385">
    <property type="entry name" value="P450"/>
</dbReference>
<evidence type="ECO:0000256" key="4">
    <source>
        <dbReference type="ARBA" id="ARBA00022617"/>
    </source>
</evidence>
<dbReference type="GO" id="GO:0004497">
    <property type="term" value="F:monooxygenase activity"/>
    <property type="evidence" value="ECO:0007669"/>
    <property type="project" value="UniProtKB-KW"/>
</dbReference>
<dbReference type="PANTHER" id="PTHR24305">
    <property type="entry name" value="CYTOCHROME P450"/>
    <property type="match status" value="1"/>
</dbReference>
<evidence type="ECO:0000256" key="1">
    <source>
        <dbReference type="ARBA" id="ARBA00001971"/>
    </source>
</evidence>
<comment type="cofactor">
    <cofactor evidence="1 12">
        <name>heme</name>
        <dbReference type="ChEBI" id="CHEBI:30413"/>
    </cofactor>
</comment>
<dbReference type="InterPro" id="IPR050121">
    <property type="entry name" value="Cytochrome_P450_monoxygenase"/>
</dbReference>
<dbReference type="GO" id="GO:0016020">
    <property type="term" value="C:membrane"/>
    <property type="evidence" value="ECO:0007669"/>
    <property type="project" value="UniProtKB-SubCell"/>
</dbReference>
<dbReference type="PANTHER" id="PTHR24305:SF187">
    <property type="entry name" value="P450, PUTATIVE (EUROFUNG)-RELATED"/>
    <property type="match status" value="1"/>
</dbReference>
<feature type="binding site" description="axial binding residue" evidence="12">
    <location>
        <position position="489"/>
    </location>
    <ligand>
        <name>heme</name>
        <dbReference type="ChEBI" id="CHEBI:30413"/>
    </ligand>
    <ligandPart>
        <name>Fe</name>
        <dbReference type="ChEBI" id="CHEBI:18248"/>
    </ligandPart>
</feature>
<dbReference type="GO" id="GO:1902181">
    <property type="term" value="P:verruculogen biosynthetic process"/>
    <property type="evidence" value="ECO:0007669"/>
    <property type="project" value="UniProtKB-ARBA"/>
</dbReference>
<dbReference type="EMBL" id="KV878583">
    <property type="protein sequence ID" value="OJJ62575.1"/>
    <property type="molecule type" value="Genomic_DNA"/>
</dbReference>
<name>A0A1L9TT73_9EURO</name>
<dbReference type="GO" id="GO:0005506">
    <property type="term" value="F:iron ion binding"/>
    <property type="evidence" value="ECO:0007669"/>
    <property type="project" value="InterPro"/>
</dbReference>
<feature type="transmembrane region" description="Helical" evidence="13">
    <location>
        <begin position="37"/>
        <end position="54"/>
    </location>
</feature>
<keyword evidence="4 12" id="KW-0349">Heme</keyword>
<evidence type="ECO:0000256" key="9">
    <source>
        <dbReference type="ARBA" id="ARBA00023004"/>
    </source>
</evidence>
<keyword evidence="6 12" id="KW-0479">Metal-binding</keyword>